<accession>A0A5B8VBV5</accession>
<dbReference type="PANTHER" id="PTHR32347">
    <property type="entry name" value="EFFLUX SYSTEM COMPONENT YKNX-RELATED"/>
    <property type="match status" value="1"/>
</dbReference>
<dbReference type="Gene3D" id="2.40.50.100">
    <property type="match status" value="1"/>
</dbReference>
<dbReference type="Gene3D" id="2.40.30.170">
    <property type="match status" value="1"/>
</dbReference>
<dbReference type="Proteomes" id="UP000321533">
    <property type="component" value="Chromosome"/>
</dbReference>
<reference evidence="5 6" key="1">
    <citation type="journal article" date="2016" name="Int. J. Syst. Evol. Microbiol.">
        <title>Panacibacter ginsenosidivorans gen. nov., sp. nov., with ginsenoside converting activity isolated from soil of a ginseng field.</title>
        <authorList>
            <person name="Siddiqi M.Z."/>
            <person name="Muhammad Shafi S."/>
            <person name="Choi K.D."/>
            <person name="Im W.T."/>
        </authorList>
    </citation>
    <scope>NUCLEOTIDE SEQUENCE [LARGE SCALE GENOMIC DNA]</scope>
    <source>
        <strain evidence="5 6">Gsoil1550</strain>
    </source>
</reference>
<feature type="coiled-coil region" evidence="3">
    <location>
        <begin position="95"/>
        <end position="153"/>
    </location>
</feature>
<organism evidence="5 6">
    <name type="scientific">Panacibacter ginsenosidivorans</name>
    <dbReference type="NCBI Taxonomy" id="1813871"/>
    <lineage>
        <taxon>Bacteria</taxon>
        <taxon>Pseudomonadati</taxon>
        <taxon>Bacteroidota</taxon>
        <taxon>Chitinophagia</taxon>
        <taxon>Chitinophagales</taxon>
        <taxon>Chitinophagaceae</taxon>
        <taxon>Panacibacter</taxon>
    </lineage>
</organism>
<protein>
    <submittedName>
        <fullName evidence="5">HlyD family efflux transporter periplasmic adaptor subunit</fullName>
    </submittedName>
</protein>
<dbReference type="PANTHER" id="PTHR32347:SF23">
    <property type="entry name" value="BLL5650 PROTEIN"/>
    <property type="match status" value="1"/>
</dbReference>
<dbReference type="KEGG" id="pgin:FRZ67_16355"/>
<dbReference type="Pfam" id="PF25917">
    <property type="entry name" value="BSH_RND"/>
    <property type="match status" value="1"/>
</dbReference>
<comment type="subcellular location">
    <subcellularLocation>
        <location evidence="1">Cell envelope</location>
    </subcellularLocation>
</comment>
<evidence type="ECO:0000256" key="1">
    <source>
        <dbReference type="ARBA" id="ARBA00004196"/>
    </source>
</evidence>
<proteinExistence type="predicted"/>
<dbReference type="InterPro" id="IPR058625">
    <property type="entry name" value="MdtA-like_BSH"/>
</dbReference>
<dbReference type="OrthoDB" id="9778236at2"/>
<evidence type="ECO:0000313" key="5">
    <source>
        <dbReference type="EMBL" id="QEC68802.1"/>
    </source>
</evidence>
<dbReference type="GO" id="GO:0030313">
    <property type="term" value="C:cell envelope"/>
    <property type="evidence" value="ECO:0007669"/>
    <property type="project" value="UniProtKB-SubCell"/>
</dbReference>
<keyword evidence="2 3" id="KW-0175">Coiled coil</keyword>
<dbReference type="EMBL" id="CP042435">
    <property type="protein sequence ID" value="QEC68802.1"/>
    <property type="molecule type" value="Genomic_DNA"/>
</dbReference>
<name>A0A5B8VBV5_9BACT</name>
<evidence type="ECO:0000313" key="6">
    <source>
        <dbReference type="Proteomes" id="UP000321533"/>
    </source>
</evidence>
<dbReference type="PROSITE" id="PS51257">
    <property type="entry name" value="PROKAR_LIPOPROTEIN"/>
    <property type="match status" value="1"/>
</dbReference>
<dbReference type="SUPFAM" id="SSF111369">
    <property type="entry name" value="HlyD-like secretion proteins"/>
    <property type="match status" value="1"/>
</dbReference>
<evidence type="ECO:0000259" key="4">
    <source>
        <dbReference type="Pfam" id="PF25917"/>
    </source>
</evidence>
<gene>
    <name evidence="5" type="ORF">FRZ67_16355</name>
</gene>
<dbReference type="InterPro" id="IPR050465">
    <property type="entry name" value="UPF0194_transport"/>
</dbReference>
<evidence type="ECO:0000256" key="3">
    <source>
        <dbReference type="SAM" id="Coils"/>
    </source>
</evidence>
<sequence length="317" mass="35380">MKKIWAVLPVAMFMFSCNSEENNHDASGNFESDEVIVSSEQNGQLLSFTVQEGDSLSKGQVVGFIDSTNLVLQKQQVQATIQSLAEKTADVQPQVKLLNDQLAVQQSQLDHLINERDRYERLVKAEAATQKQLDDMNAQVDQAQKQMLVTEQQIKVQLNNTGTQNRSIMSESDPLRKQVAQINQQLSKANIVNPINGTVLAKYAEAGEITATGKALYKIADLSYLNLRAYITGVQLPQVKLGQQVKVMIDDSNGKYKTYDGTIIWISGKAEFTPKTIQTKDERANLVYAIKIKVKNDGYLKIGMYGEVKFETADKKQ</sequence>
<dbReference type="AlphaFoldDB" id="A0A5B8VBV5"/>
<keyword evidence="6" id="KW-1185">Reference proteome</keyword>
<feature type="domain" description="Multidrug resistance protein MdtA-like barrel-sandwich hybrid" evidence="4">
    <location>
        <begin position="35"/>
        <end position="217"/>
    </location>
</feature>
<dbReference type="RefSeq" id="WP_147191191.1">
    <property type="nucleotide sequence ID" value="NZ_CP042435.1"/>
</dbReference>
<evidence type="ECO:0000256" key="2">
    <source>
        <dbReference type="ARBA" id="ARBA00023054"/>
    </source>
</evidence>